<evidence type="ECO:0000256" key="3">
    <source>
        <dbReference type="ARBA" id="ARBA00023163"/>
    </source>
</evidence>
<dbReference type="InterPro" id="IPR053142">
    <property type="entry name" value="PchR_regulatory_protein"/>
</dbReference>
<dbReference type="SMART" id="SM00342">
    <property type="entry name" value="HTH_ARAC"/>
    <property type="match status" value="1"/>
</dbReference>
<dbReference type="InterPro" id="IPR020449">
    <property type="entry name" value="Tscrpt_reg_AraC-type_HTH"/>
</dbReference>
<keyword evidence="1" id="KW-0805">Transcription regulation</keyword>
<dbReference type="PROSITE" id="PS01124">
    <property type="entry name" value="HTH_ARAC_FAMILY_2"/>
    <property type="match status" value="1"/>
</dbReference>
<dbReference type="Proteomes" id="UP000194873">
    <property type="component" value="Unassembled WGS sequence"/>
</dbReference>
<reference evidence="5 6" key="1">
    <citation type="submission" date="2017-01" db="EMBL/GenBank/DDBJ databases">
        <title>A new Hymenobacter.</title>
        <authorList>
            <person name="Liang Y."/>
            <person name="Feng F."/>
        </authorList>
    </citation>
    <scope>NUCLEOTIDE SEQUENCE [LARGE SCALE GENOMIC DNA]</scope>
    <source>
        <strain evidence="5">MIMBbqt21</strain>
    </source>
</reference>
<dbReference type="PANTHER" id="PTHR47893">
    <property type="entry name" value="REGULATORY PROTEIN PCHR"/>
    <property type="match status" value="1"/>
</dbReference>
<keyword evidence="2" id="KW-0238">DNA-binding</keyword>
<dbReference type="AlphaFoldDB" id="A0A243WFN4"/>
<feature type="domain" description="HTH araC/xylS-type" evidence="4">
    <location>
        <begin position="221"/>
        <end position="319"/>
    </location>
</feature>
<proteinExistence type="predicted"/>
<evidence type="ECO:0000313" key="6">
    <source>
        <dbReference type="Proteomes" id="UP000194873"/>
    </source>
</evidence>
<keyword evidence="3" id="KW-0804">Transcription</keyword>
<dbReference type="Gene3D" id="1.10.10.60">
    <property type="entry name" value="Homeodomain-like"/>
    <property type="match status" value="2"/>
</dbReference>
<dbReference type="InterPro" id="IPR009057">
    <property type="entry name" value="Homeodomain-like_sf"/>
</dbReference>
<accession>A0A243WFN4</accession>
<dbReference type="EMBL" id="MTSE01000005">
    <property type="protein sequence ID" value="OUJ73731.1"/>
    <property type="molecule type" value="Genomic_DNA"/>
</dbReference>
<gene>
    <name evidence="5" type="ORF">BXP70_12170</name>
</gene>
<dbReference type="Pfam" id="PF12833">
    <property type="entry name" value="HTH_18"/>
    <property type="match status" value="1"/>
</dbReference>
<dbReference type="InterPro" id="IPR018060">
    <property type="entry name" value="HTH_AraC"/>
</dbReference>
<name>A0A243WFN4_9BACT</name>
<keyword evidence="6" id="KW-1185">Reference proteome</keyword>
<comment type="caution">
    <text evidence="5">The sequence shown here is derived from an EMBL/GenBank/DDBJ whole genome shotgun (WGS) entry which is preliminary data.</text>
</comment>
<dbReference type="OrthoDB" id="799767at2"/>
<dbReference type="RefSeq" id="WP_086594338.1">
    <property type="nucleotide sequence ID" value="NZ_MTSE01000005.1"/>
</dbReference>
<protein>
    <recommendedName>
        <fullName evidence="4">HTH araC/xylS-type domain-containing protein</fullName>
    </recommendedName>
</protein>
<evidence type="ECO:0000313" key="5">
    <source>
        <dbReference type="EMBL" id="OUJ73731.1"/>
    </source>
</evidence>
<evidence type="ECO:0000256" key="2">
    <source>
        <dbReference type="ARBA" id="ARBA00023125"/>
    </source>
</evidence>
<dbReference type="PANTHER" id="PTHR47893:SF1">
    <property type="entry name" value="REGULATORY PROTEIN PCHR"/>
    <property type="match status" value="1"/>
</dbReference>
<dbReference type="PRINTS" id="PR00032">
    <property type="entry name" value="HTHARAC"/>
</dbReference>
<evidence type="ECO:0000259" key="4">
    <source>
        <dbReference type="PROSITE" id="PS01124"/>
    </source>
</evidence>
<dbReference type="GO" id="GO:0043565">
    <property type="term" value="F:sequence-specific DNA binding"/>
    <property type="evidence" value="ECO:0007669"/>
    <property type="project" value="InterPro"/>
</dbReference>
<organism evidence="5 6">
    <name type="scientific">Hymenobacter crusticola</name>
    <dbReference type="NCBI Taxonomy" id="1770526"/>
    <lineage>
        <taxon>Bacteria</taxon>
        <taxon>Pseudomonadati</taxon>
        <taxon>Bacteroidota</taxon>
        <taxon>Cytophagia</taxon>
        <taxon>Cytophagales</taxon>
        <taxon>Hymenobacteraceae</taxon>
        <taxon>Hymenobacter</taxon>
    </lineage>
</organism>
<evidence type="ECO:0000256" key="1">
    <source>
        <dbReference type="ARBA" id="ARBA00023015"/>
    </source>
</evidence>
<dbReference type="GO" id="GO:0003700">
    <property type="term" value="F:DNA-binding transcription factor activity"/>
    <property type="evidence" value="ECO:0007669"/>
    <property type="project" value="InterPro"/>
</dbReference>
<dbReference type="SUPFAM" id="SSF46689">
    <property type="entry name" value="Homeodomain-like"/>
    <property type="match status" value="2"/>
</dbReference>
<sequence length="334" mass="38073">MEPFYQVRTAEFTDNCQTTLHQQTGLMHATTTWQSGGNEATFSDYFLEGFQLTTLTGHLAQPLQLELAVEKPWLAMLYQLDGQIDSKACALSPLRFERGHQNMMADEAPVNFYTFQGRQHTSFSIHLTRNLFEQLVTSNEEWLGLHGQQLNRPKPFVMLPEGMAISPQQRTLIQQIINCPYSGSLKKMFLEARFLDLFIEQQTQLMQLRVRGTSRDREMLHAVRDFLDSNYAEPPSLLALARQFGTNDFKLKKGFRELFGTTVFGYIAERRLTVAHQLLSLTDQPVQEVAEVVGFANPAHFSTVFRRKFGLRPTQVRRAPQRLQAGALLSAIAA</sequence>